<dbReference type="GO" id="GO:0006189">
    <property type="term" value="P:'de novo' IMP biosynthetic process"/>
    <property type="evidence" value="ECO:0007669"/>
    <property type="project" value="UniProtKB-UniPathway"/>
</dbReference>
<feature type="domain" description="Adenylosuccinate lyase PurB C-terminal" evidence="15">
    <location>
        <begin position="349"/>
        <end position="463"/>
    </location>
</feature>
<comment type="pathway">
    <text evidence="2 13">Purine metabolism; AMP biosynthesis via de novo pathway; AMP from IMP: step 2/2.</text>
</comment>
<dbReference type="PANTHER" id="PTHR43411">
    <property type="entry name" value="ADENYLOSUCCINATE LYASE"/>
    <property type="match status" value="1"/>
</dbReference>
<evidence type="ECO:0000256" key="9">
    <source>
        <dbReference type="ARBA" id="ARBA00025012"/>
    </source>
</evidence>
<dbReference type="EMBL" id="PFAK01000004">
    <property type="protein sequence ID" value="PIR96577.1"/>
    <property type="molecule type" value="Genomic_DNA"/>
</dbReference>
<reference evidence="17" key="1">
    <citation type="submission" date="2017-09" db="EMBL/GenBank/DDBJ databases">
        <title>Depth-based differentiation of microbial function through sediment-hosted aquifers and enrichment of novel symbionts in the deep terrestrial subsurface.</title>
        <authorList>
            <person name="Probst A.J."/>
            <person name="Ladd B."/>
            <person name="Jarett J.K."/>
            <person name="Geller-Mcgrath D.E."/>
            <person name="Sieber C.M.K."/>
            <person name="Emerson J.B."/>
            <person name="Anantharaman K."/>
            <person name="Thomas B.C."/>
            <person name="Malmstrom R."/>
            <person name="Stieglmeier M."/>
            <person name="Klingl A."/>
            <person name="Woyke T."/>
            <person name="Ryan C.M."/>
            <person name="Banfield J.F."/>
        </authorList>
    </citation>
    <scope>NUCLEOTIDE SEQUENCE [LARGE SCALE GENOMIC DNA]</scope>
</reference>
<dbReference type="UniPathway" id="UPA00075">
    <property type="reaction ID" value="UER00336"/>
</dbReference>
<dbReference type="PANTHER" id="PTHR43411:SF1">
    <property type="entry name" value="ADENYLOSUCCINATE LYASE"/>
    <property type="match status" value="1"/>
</dbReference>
<dbReference type="InterPro" id="IPR024083">
    <property type="entry name" value="Fumarase/histidase_N"/>
</dbReference>
<feature type="domain" description="Fumarate lyase N-terminal" evidence="14">
    <location>
        <begin position="10"/>
        <end position="330"/>
    </location>
</feature>
<protein>
    <recommendedName>
        <fullName evidence="5 12">Adenylosuccinate lyase</fullName>
        <shortName evidence="13">ASL</shortName>
        <ecNumber evidence="4 12">4.3.2.2</ecNumber>
    </recommendedName>
    <alternativeName>
        <fullName evidence="10 13">Adenylosuccinase</fullName>
    </alternativeName>
</protein>
<evidence type="ECO:0000256" key="5">
    <source>
        <dbReference type="ARBA" id="ARBA00017058"/>
    </source>
</evidence>
<evidence type="ECO:0000313" key="17">
    <source>
        <dbReference type="Proteomes" id="UP000230922"/>
    </source>
</evidence>
<evidence type="ECO:0000256" key="12">
    <source>
        <dbReference type="NCBIfam" id="TIGR00928"/>
    </source>
</evidence>
<dbReference type="Gene3D" id="1.20.200.10">
    <property type="entry name" value="Fumarase/aspartase (Central domain)"/>
    <property type="match status" value="1"/>
</dbReference>
<dbReference type="GO" id="GO:0070626">
    <property type="term" value="F:(S)-2-(5-amino-1-(5-phospho-D-ribosyl)imidazole-4-carboxamido) succinate lyase (fumarate-forming) activity"/>
    <property type="evidence" value="ECO:0007669"/>
    <property type="project" value="RHEA"/>
</dbReference>
<evidence type="ECO:0000256" key="11">
    <source>
        <dbReference type="ARBA" id="ARBA00049115"/>
    </source>
</evidence>
<comment type="pathway">
    <text evidence="1 13">Purine metabolism; IMP biosynthesis via de novo pathway; 5-amino-1-(5-phospho-D-ribosyl)imidazole-4-carboxamide from 5-amino-1-(5-phospho-D-ribosyl)imidazole-4-carboxylate: step 2/2.</text>
</comment>
<evidence type="ECO:0000259" key="15">
    <source>
        <dbReference type="Pfam" id="PF08328"/>
    </source>
</evidence>
<evidence type="ECO:0000256" key="3">
    <source>
        <dbReference type="ARBA" id="ARBA00008273"/>
    </source>
</evidence>
<evidence type="ECO:0000256" key="1">
    <source>
        <dbReference type="ARBA" id="ARBA00004706"/>
    </source>
</evidence>
<dbReference type="InterPro" id="IPR000362">
    <property type="entry name" value="Fumarate_lyase_fam"/>
</dbReference>
<dbReference type="Gene3D" id="1.10.40.30">
    <property type="entry name" value="Fumarase/aspartase (C-terminal domain)"/>
    <property type="match status" value="1"/>
</dbReference>
<dbReference type="NCBIfam" id="NF006764">
    <property type="entry name" value="PRK09285.1"/>
    <property type="match status" value="1"/>
</dbReference>
<keyword evidence="7 13" id="KW-0456">Lyase</keyword>
<gene>
    <name evidence="16" type="ORF">COT92_00330</name>
</gene>
<evidence type="ECO:0000256" key="4">
    <source>
        <dbReference type="ARBA" id="ARBA00012339"/>
    </source>
</evidence>
<dbReference type="InterPro" id="IPR013539">
    <property type="entry name" value="PurB_C"/>
</dbReference>
<dbReference type="Pfam" id="PF08328">
    <property type="entry name" value="ASL_C"/>
    <property type="match status" value="1"/>
</dbReference>
<dbReference type="InterPro" id="IPR004769">
    <property type="entry name" value="Pur_lyase"/>
</dbReference>
<evidence type="ECO:0000256" key="2">
    <source>
        <dbReference type="ARBA" id="ARBA00004734"/>
    </source>
</evidence>
<comment type="function">
    <text evidence="9">Catalyzes two reactions in de novo purine nucleotide biosynthesis. Catalyzes the breakdown of 5-aminoimidazole- (N-succinylocarboxamide) ribotide (SAICAR or 2-[5-amino-1-(5-phospho-beta-D-ribosyl)imidazole-4-carboxamido]succinate) to 5-aminoimidazole-4-carboxamide ribotide (AICAR or 5-amino-1-(5-phospho-beta-D-ribosyl)imidazole-4-carboxamide) and fumarate, and of adenylosuccinate (ADS or N(6)-(1,2-dicarboxyethyl)-AMP) to adenosine monophosphate (AMP) and fumarate.</text>
</comment>
<dbReference type="GO" id="GO:0044208">
    <property type="term" value="P:'de novo' AMP biosynthetic process"/>
    <property type="evidence" value="ECO:0007669"/>
    <property type="project" value="UniProtKB-UniPathway"/>
</dbReference>
<dbReference type="PROSITE" id="PS00163">
    <property type="entry name" value="FUMARATE_LYASES"/>
    <property type="match status" value="1"/>
</dbReference>
<dbReference type="UniPathway" id="UPA00074">
    <property type="reaction ID" value="UER00132"/>
</dbReference>
<dbReference type="InterPro" id="IPR020557">
    <property type="entry name" value="Fumarate_lyase_CS"/>
</dbReference>
<dbReference type="SUPFAM" id="SSF48557">
    <property type="entry name" value="L-aspartase-like"/>
    <property type="match status" value="1"/>
</dbReference>
<dbReference type="AlphaFoldDB" id="A0A2H0VBS8"/>
<evidence type="ECO:0000256" key="10">
    <source>
        <dbReference type="ARBA" id="ARBA00030717"/>
    </source>
</evidence>
<name>A0A2H0VBS8_9BACT</name>
<evidence type="ECO:0000313" key="16">
    <source>
        <dbReference type="EMBL" id="PIR96577.1"/>
    </source>
</evidence>
<evidence type="ECO:0000256" key="6">
    <source>
        <dbReference type="ARBA" id="ARBA00022755"/>
    </source>
</evidence>
<dbReference type="PRINTS" id="PR00149">
    <property type="entry name" value="FUMRATELYASE"/>
</dbReference>
<evidence type="ECO:0000256" key="8">
    <source>
        <dbReference type="ARBA" id="ARBA00024477"/>
    </source>
</evidence>
<dbReference type="Proteomes" id="UP000230922">
    <property type="component" value="Unassembled WGS sequence"/>
</dbReference>
<proteinExistence type="inferred from homology"/>
<dbReference type="InterPro" id="IPR022761">
    <property type="entry name" value="Fumarate_lyase_N"/>
</dbReference>
<dbReference type="InterPro" id="IPR008948">
    <property type="entry name" value="L-Aspartase-like"/>
</dbReference>
<organism evidence="16 17">
    <name type="scientific">Candidatus Doudnabacteria bacterium CG10_big_fil_rev_8_21_14_0_10_42_18</name>
    <dbReference type="NCBI Taxonomy" id="1974552"/>
    <lineage>
        <taxon>Bacteria</taxon>
        <taxon>Candidatus Doudnaibacteriota</taxon>
    </lineage>
</organism>
<dbReference type="InterPro" id="IPR047136">
    <property type="entry name" value="PurB_bact"/>
</dbReference>
<keyword evidence="6 13" id="KW-0658">Purine biosynthesis</keyword>
<evidence type="ECO:0000256" key="7">
    <source>
        <dbReference type="ARBA" id="ARBA00023239"/>
    </source>
</evidence>
<dbReference type="Gene3D" id="1.10.275.10">
    <property type="entry name" value="Fumarase/aspartase (N-terminal domain)"/>
    <property type="match status" value="1"/>
</dbReference>
<accession>A0A2H0VBS8</accession>
<comment type="catalytic activity">
    <reaction evidence="8">
        <text>(2S)-2-[5-amino-1-(5-phospho-beta-D-ribosyl)imidazole-4-carboxamido]succinate = 5-amino-1-(5-phospho-beta-D-ribosyl)imidazole-4-carboxamide + fumarate</text>
        <dbReference type="Rhea" id="RHEA:23920"/>
        <dbReference type="ChEBI" id="CHEBI:29806"/>
        <dbReference type="ChEBI" id="CHEBI:58443"/>
        <dbReference type="ChEBI" id="CHEBI:58475"/>
        <dbReference type="EC" id="4.3.2.2"/>
    </reaction>
    <physiologicalReaction direction="left-to-right" evidence="8">
        <dbReference type="Rhea" id="RHEA:23921"/>
    </physiologicalReaction>
</comment>
<sequence length="472" mass="53657">MLTSISPIDGRYNKTTSPLAKYFSEQALMRYRVIVEGEYLIALSDARVMRQLSSREKNIIRKLYNLSSREAQIISAIETKGYKNIKATDHDVKAVEYFLKDKLEKAGLKNVLEWVHFGLTSEDTNNLSYALMLKAGISDIIIPNISLILRSIEISSQKYKNLPILARTHGQPASPTTFGKEFKIFYARINRQLEALKKMKILAKLNGATGNYNAHVAAFSKVNWIKFSEKFIKILNFSSYEGMSGRAKNLKSSILNLKCNLFTTQIEPHDSYIEIFDCVRRINTILIDFNQDIWRYISDEWIVQTPKAGTIGSSTMPHKINPIKFENSEGNLGIANAIFEFFARKLPISRLQRDLSDSTVQRNIGSAFAYSLIAYEYLLKGLSGISINKQKVTDVLNSHPEVIAEAVQTILRKEGARMPYEQLKELTRGKQITLNDIHHFTDGLNVKPEIKKELKRLTPTNYTGLADKLAKM</sequence>
<dbReference type="Pfam" id="PF00206">
    <property type="entry name" value="Lyase_1"/>
    <property type="match status" value="1"/>
</dbReference>
<evidence type="ECO:0000256" key="13">
    <source>
        <dbReference type="RuleBase" id="RU361172"/>
    </source>
</evidence>
<comment type="catalytic activity">
    <reaction evidence="11">
        <text>N(6)-(1,2-dicarboxyethyl)-AMP = fumarate + AMP</text>
        <dbReference type="Rhea" id="RHEA:16853"/>
        <dbReference type="ChEBI" id="CHEBI:29806"/>
        <dbReference type="ChEBI" id="CHEBI:57567"/>
        <dbReference type="ChEBI" id="CHEBI:456215"/>
        <dbReference type="EC" id="4.3.2.2"/>
    </reaction>
    <physiologicalReaction direction="left-to-right" evidence="11">
        <dbReference type="Rhea" id="RHEA:16854"/>
    </physiologicalReaction>
</comment>
<dbReference type="NCBIfam" id="TIGR00928">
    <property type="entry name" value="purB"/>
    <property type="match status" value="1"/>
</dbReference>
<dbReference type="EC" id="4.3.2.2" evidence="4 12"/>
<dbReference type="GO" id="GO:0004018">
    <property type="term" value="F:N6-(1,2-dicarboxyethyl)AMP AMP-lyase (fumarate-forming) activity"/>
    <property type="evidence" value="ECO:0007669"/>
    <property type="project" value="UniProtKB-UniRule"/>
</dbReference>
<comment type="similarity">
    <text evidence="3 13">Belongs to the lyase 1 family. Adenylosuccinate lyase subfamily.</text>
</comment>
<comment type="caution">
    <text evidence="16">The sequence shown here is derived from an EMBL/GenBank/DDBJ whole genome shotgun (WGS) entry which is preliminary data.</text>
</comment>
<evidence type="ECO:0000259" key="14">
    <source>
        <dbReference type="Pfam" id="PF00206"/>
    </source>
</evidence>